<name>A0A7H0I7A3_9ACTN</name>
<accession>A0A7H0I7A3</accession>
<dbReference type="SMART" id="SM00421">
    <property type="entry name" value="HTH_LUXR"/>
    <property type="match status" value="1"/>
</dbReference>
<dbReference type="GO" id="GO:0005524">
    <property type="term" value="F:ATP binding"/>
    <property type="evidence" value="ECO:0007669"/>
    <property type="project" value="UniProtKB-KW"/>
</dbReference>
<dbReference type="PRINTS" id="PR00038">
    <property type="entry name" value="HTHLUXR"/>
</dbReference>
<dbReference type="KEGG" id="sroi:IAG44_03770"/>
<dbReference type="AlphaFoldDB" id="A0A7H0I7A3"/>
<dbReference type="Gene3D" id="1.10.10.10">
    <property type="entry name" value="Winged helix-like DNA-binding domain superfamily/Winged helix DNA-binding domain"/>
    <property type="match status" value="1"/>
</dbReference>
<dbReference type="EMBL" id="CP060828">
    <property type="protein sequence ID" value="QNP68669.1"/>
    <property type="molecule type" value="Genomic_DNA"/>
</dbReference>
<dbReference type="Proteomes" id="UP000516052">
    <property type="component" value="Chromosome"/>
</dbReference>
<dbReference type="CDD" id="cd06170">
    <property type="entry name" value="LuxR_C_like"/>
    <property type="match status" value="1"/>
</dbReference>
<evidence type="ECO:0000256" key="2">
    <source>
        <dbReference type="ARBA" id="ARBA00022840"/>
    </source>
</evidence>
<dbReference type="InterPro" id="IPR000792">
    <property type="entry name" value="Tscrpt_reg_LuxR_C"/>
</dbReference>
<dbReference type="SUPFAM" id="SSF52540">
    <property type="entry name" value="P-loop containing nucleoside triphosphate hydrolases"/>
    <property type="match status" value="1"/>
</dbReference>
<dbReference type="InterPro" id="IPR027417">
    <property type="entry name" value="P-loop_NTPase"/>
</dbReference>
<proteinExistence type="predicted"/>
<organism evidence="4 5">
    <name type="scientific">Streptomyces roseirectus</name>
    <dbReference type="NCBI Taxonomy" id="2768066"/>
    <lineage>
        <taxon>Bacteria</taxon>
        <taxon>Bacillati</taxon>
        <taxon>Actinomycetota</taxon>
        <taxon>Actinomycetes</taxon>
        <taxon>Kitasatosporales</taxon>
        <taxon>Streptomycetaceae</taxon>
        <taxon>Streptomyces</taxon>
    </lineage>
</organism>
<dbReference type="Pfam" id="PF00196">
    <property type="entry name" value="GerE"/>
    <property type="match status" value="1"/>
</dbReference>
<evidence type="ECO:0000313" key="4">
    <source>
        <dbReference type="EMBL" id="QNP68669.1"/>
    </source>
</evidence>
<dbReference type="Gene3D" id="1.25.40.10">
    <property type="entry name" value="Tetratricopeptide repeat domain"/>
    <property type="match status" value="2"/>
</dbReference>
<dbReference type="GO" id="GO:0005737">
    <property type="term" value="C:cytoplasm"/>
    <property type="evidence" value="ECO:0007669"/>
    <property type="project" value="TreeGrafter"/>
</dbReference>
<keyword evidence="2" id="KW-0067">ATP-binding</keyword>
<sequence>MSEVQKALASAASGSGASLLFEGGIGSGKSYLMRAAVRTARAHGFETIPVRARPSGPVLAHDVLRRLDAVPLPTDPARSGYDALDDVRPGHPAGSRKPLLLAVDDLHWADAQSLRWLERLSARLEGLPVALLGSLTPGLAPPQEEARGDGRGTLARVVSDFHHHTVLSGLDPDAVGYLLASFFGRPVADVLVRACHRATGGNPLLTQALLRELRRAGATGEPTRDQIAALGSVEVAETVVARFEDRFPGIGRALDAVAVTGRAATASLVAELIGVPGVEAADMLHVLVRCGVLHEAGEGAVFAQPLVRASFLAALAPSENARLHAAAAHALHRLGAPGEEVVHHLRRAPRIGERWAQRLLFDATCAAVARHDVEEARALQERCALEDGPDGRAELLRRLGRAELVADAPAVAAGRLRALGRPPVDDAAGAVTLVNLALATLLDGDLAGARRDLRTGLAALGPLDPAREPAAGAFAVLGVLTLIGGTSRTTLPVLPVVPAARTPWVRCAQSTLAALAARQHGGRREEAVRHARAGLAEPVVPTDVPTAPFRLLLAQVLCDAGEHHEAIEVCRAVAAGARQEGARTMAALAEAALAACCHRAGLLREAVRAARTALTDGPPGPWLGSALARCRLAGVLVDTGDLDGARRLLLDEHAPAPLPEPVLPGLLLQRARLHAALGHPEAALADLEECGQHLRDACHHELSPWRRTAAVLHARAGDLETAERLAREELDAARAWGAPATVAAALHTLARVDRGGQSLPLLYEAAGLLRGSAAPRLEHARVLRSLGHELQRLRKVRDAREQLRSALALAEECGARTLVDDLRDDLASAGARPRRGTETGLDALTPAEYRTALLAAEGLTNREIADRCYVTRRTVELHLSRVYRKLSVSGRSDLPGAVGGSPRPVVLRPAS</sequence>
<evidence type="ECO:0000313" key="5">
    <source>
        <dbReference type="Proteomes" id="UP000516052"/>
    </source>
</evidence>
<dbReference type="PROSITE" id="PS00622">
    <property type="entry name" value="HTH_LUXR_1"/>
    <property type="match status" value="1"/>
</dbReference>
<dbReference type="InterPro" id="IPR016032">
    <property type="entry name" value="Sig_transdc_resp-reg_C-effctor"/>
</dbReference>
<evidence type="ECO:0000259" key="3">
    <source>
        <dbReference type="PROSITE" id="PS50043"/>
    </source>
</evidence>
<keyword evidence="5" id="KW-1185">Reference proteome</keyword>
<dbReference type="PANTHER" id="PTHR16305:SF35">
    <property type="entry name" value="TRANSCRIPTIONAL ACTIVATOR DOMAIN"/>
    <property type="match status" value="1"/>
</dbReference>
<dbReference type="InterPro" id="IPR036388">
    <property type="entry name" value="WH-like_DNA-bd_sf"/>
</dbReference>
<feature type="domain" description="HTH luxR-type" evidence="3">
    <location>
        <begin position="837"/>
        <end position="903"/>
    </location>
</feature>
<dbReference type="GO" id="GO:0004016">
    <property type="term" value="F:adenylate cyclase activity"/>
    <property type="evidence" value="ECO:0007669"/>
    <property type="project" value="TreeGrafter"/>
</dbReference>
<evidence type="ECO:0000256" key="1">
    <source>
        <dbReference type="ARBA" id="ARBA00022741"/>
    </source>
</evidence>
<dbReference type="SUPFAM" id="SSF48452">
    <property type="entry name" value="TPR-like"/>
    <property type="match status" value="1"/>
</dbReference>
<dbReference type="PROSITE" id="PS50043">
    <property type="entry name" value="HTH_LUXR_2"/>
    <property type="match status" value="1"/>
</dbReference>
<dbReference type="Pfam" id="PF13191">
    <property type="entry name" value="AAA_16"/>
    <property type="match status" value="1"/>
</dbReference>
<protein>
    <recommendedName>
        <fullName evidence="3">HTH luxR-type domain-containing protein</fullName>
    </recommendedName>
</protein>
<keyword evidence="1" id="KW-0547">Nucleotide-binding</keyword>
<gene>
    <name evidence="4" type="ORF">IAG44_03770</name>
</gene>
<dbReference type="SUPFAM" id="SSF46894">
    <property type="entry name" value="C-terminal effector domain of the bipartite response regulators"/>
    <property type="match status" value="1"/>
</dbReference>
<dbReference type="GO" id="GO:0003677">
    <property type="term" value="F:DNA binding"/>
    <property type="evidence" value="ECO:0007669"/>
    <property type="project" value="InterPro"/>
</dbReference>
<dbReference type="GO" id="GO:0006355">
    <property type="term" value="P:regulation of DNA-templated transcription"/>
    <property type="evidence" value="ECO:0007669"/>
    <property type="project" value="InterPro"/>
</dbReference>
<dbReference type="InterPro" id="IPR011990">
    <property type="entry name" value="TPR-like_helical_dom_sf"/>
</dbReference>
<dbReference type="InterPro" id="IPR041664">
    <property type="entry name" value="AAA_16"/>
</dbReference>
<reference evidence="4 5" key="1">
    <citation type="submission" date="2020-08" db="EMBL/GenBank/DDBJ databases">
        <title>A novel species.</title>
        <authorList>
            <person name="Gao J."/>
        </authorList>
    </citation>
    <scope>NUCLEOTIDE SEQUENCE [LARGE SCALE GENOMIC DNA]</scope>
    <source>
        <strain evidence="4 5">CRXT-G-22</strain>
    </source>
</reference>
<dbReference type="PANTHER" id="PTHR16305">
    <property type="entry name" value="TESTICULAR SOLUBLE ADENYLYL CYCLASE"/>
    <property type="match status" value="1"/>
</dbReference>